<evidence type="ECO:0000313" key="4">
    <source>
        <dbReference type="Proteomes" id="UP000092578"/>
    </source>
</evidence>
<dbReference type="PROSITE" id="PS51257">
    <property type="entry name" value="PROKAR_LIPOPROTEIN"/>
    <property type="match status" value="1"/>
</dbReference>
<evidence type="ECO:0000259" key="2">
    <source>
        <dbReference type="Pfam" id="PF20251"/>
    </source>
</evidence>
<dbReference type="RefSeq" id="WP_065409063.1">
    <property type="nucleotide sequence ID" value="NZ_MAYT01000001.1"/>
</dbReference>
<keyword evidence="4" id="KW-1185">Reference proteome</keyword>
<reference evidence="4" key="1">
    <citation type="submission" date="2016-05" db="EMBL/GenBank/DDBJ databases">
        <authorList>
            <person name="Liu B."/>
            <person name="Wang J."/>
            <person name="Zhu Y."/>
            <person name="Liu G."/>
            <person name="Chen Q."/>
            <person name="Chen Z."/>
            <person name="Lan J."/>
            <person name="Che J."/>
            <person name="Ge C."/>
            <person name="Shi H."/>
            <person name="Pan Z."/>
            <person name="Liu X."/>
        </authorList>
    </citation>
    <scope>NUCLEOTIDE SEQUENCE [LARGE SCALE GENOMIC DNA]</scope>
    <source>
        <strain evidence="4">FJAT-27215</strain>
    </source>
</reference>
<evidence type="ECO:0000313" key="3">
    <source>
        <dbReference type="EMBL" id="OCA92573.1"/>
    </source>
</evidence>
<feature type="domain" description="Bacterial Ig-like" evidence="2">
    <location>
        <begin position="49"/>
        <end position="152"/>
    </location>
</feature>
<organism evidence="3 4">
    <name type="scientific">Pseudobacillus wudalianchiensis</name>
    <dbReference type="NCBI Taxonomy" id="1743143"/>
    <lineage>
        <taxon>Bacteria</taxon>
        <taxon>Bacillati</taxon>
        <taxon>Bacillota</taxon>
        <taxon>Bacilli</taxon>
        <taxon>Bacillales</taxon>
        <taxon>Bacillaceae</taxon>
        <taxon>Pseudobacillus</taxon>
    </lineage>
</organism>
<proteinExistence type="predicted"/>
<protein>
    <recommendedName>
        <fullName evidence="2">Bacterial Ig-like domain-containing protein</fullName>
    </recommendedName>
</protein>
<feature type="chain" id="PRO_5038728870" description="Bacterial Ig-like domain-containing protein" evidence="1">
    <location>
        <begin position="20"/>
        <end position="157"/>
    </location>
</feature>
<keyword evidence="1" id="KW-0732">Signal</keyword>
<comment type="caution">
    <text evidence="3">The sequence shown here is derived from an EMBL/GenBank/DDBJ whole genome shotgun (WGS) entry which is preliminary data.</text>
</comment>
<gene>
    <name evidence="3" type="ORF">A8F95_02435</name>
</gene>
<dbReference type="InterPro" id="IPR046878">
    <property type="entry name" value="Big_14"/>
</dbReference>
<sequence>MKKFYMFIIFSTAVFLVLAACQQNKSQTKENSEIKLVKTEVQDMQSSRDGITVSMEKEKYKTTDNTITLNIQNNSGTELNYSSGFSLEKKINSTWFYVPIKEGRGVDDMGHRLPAKKTKSETYSLDSLRDKLSPGKYRLIQNFGATYLAAPFEVVEP</sequence>
<evidence type="ECO:0000256" key="1">
    <source>
        <dbReference type="SAM" id="SignalP"/>
    </source>
</evidence>
<dbReference type="Pfam" id="PF20251">
    <property type="entry name" value="Big_14"/>
    <property type="match status" value="1"/>
</dbReference>
<accession>A0A1B9B915</accession>
<dbReference type="AlphaFoldDB" id="A0A1B9B915"/>
<dbReference type="Proteomes" id="UP000092578">
    <property type="component" value="Unassembled WGS sequence"/>
</dbReference>
<dbReference type="EMBL" id="MAYT01000001">
    <property type="protein sequence ID" value="OCA92573.1"/>
    <property type="molecule type" value="Genomic_DNA"/>
</dbReference>
<name>A0A1B9B915_9BACI</name>
<feature type="signal peptide" evidence="1">
    <location>
        <begin position="1"/>
        <end position="19"/>
    </location>
</feature>